<sequence>DGRLRSTHETGYGPYVNALVASGYKGFMNWEYCHPAMKFGKRAGIEYVEEQTRLALEYMKGLRAEAEERLSSSR</sequence>
<accession>X1TFL4</accession>
<comment type="caution">
    <text evidence="1">The sequence shown here is derived from an EMBL/GenBank/DDBJ whole genome shotgun (WGS) entry which is preliminary data.</text>
</comment>
<organism evidence="1">
    <name type="scientific">marine sediment metagenome</name>
    <dbReference type="NCBI Taxonomy" id="412755"/>
    <lineage>
        <taxon>unclassified sequences</taxon>
        <taxon>metagenomes</taxon>
        <taxon>ecological metagenomes</taxon>
    </lineage>
</organism>
<dbReference type="EMBL" id="BARW01032888">
    <property type="protein sequence ID" value="GAJ04049.1"/>
    <property type="molecule type" value="Genomic_DNA"/>
</dbReference>
<feature type="non-terminal residue" evidence="1">
    <location>
        <position position="1"/>
    </location>
</feature>
<protein>
    <recommendedName>
        <fullName evidence="2">Xylose isomerase-like TIM barrel domain-containing protein</fullName>
    </recommendedName>
</protein>
<dbReference type="AlphaFoldDB" id="X1TFL4"/>
<name>X1TFL4_9ZZZZ</name>
<gene>
    <name evidence="1" type="ORF">S12H4_51941</name>
</gene>
<evidence type="ECO:0008006" key="2">
    <source>
        <dbReference type="Google" id="ProtNLM"/>
    </source>
</evidence>
<proteinExistence type="predicted"/>
<reference evidence="1" key="1">
    <citation type="journal article" date="2014" name="Front. Microbiol.">
        <title>High frequency of phylogenetically diverse reductive dehalogenase-homologous genes in deep subseafloor sedimentary metagenomes.</title>
        <authorList>
            <person name="Kawai M."/>
            <person name="Futagami T."/>
            <person name="Toyoda A."/>
            <person name="Takaki Y."/>
            <person name="Nishi S."/>
            <person name="Hori S."/>
            <person name="Arai W."/>
            <person name="Tsubouchi T."/>
            <person name="Morono Y."/>
            <person name="Uchiyama I."/>
            <person name="Ito T."/>
            <person name="Fujiyama A."/>
            <person name="Inagaki F."/>
            <person name="Takami H."/>
        </authorList>
    </citation>
    <scope>NUCLEOTIDE SEQUENCE</scope>
    <source>
        <strain evidence="1">Expedition CK06-06</strain>
    </source>
</reference>
<evidence type="ECO:0000313" key="1">
    <source>
        <dbReference type="EMBL" id="GAJ04049.1"/>
    </source>
</evidence>